<dbReference type="EMBL" id="JXYA01000047">
    <property type="protein sequence ID" value="KJZ06526.1"/>
    <property type="molecule type" value="Genomic_DNA"/>
</dbReference>
<dbReference type="SUPFAM" id="SSF47384">
    <property type="entry name" value="Homodimeric domain of signal transducing histidine kinase"/>
    <property type="match status" value="1"/>
</dbReference>
<comment type="catalytic activity">
    <reaction evidence="1">
        <text>ATP + protein L-histidine = ADP + protein N-phospho-L-histidine.</text>
        <dbReference type="EC" id="2.7.13.3"/>
    </reaction>
</comment>
<evidence type="ECO:0000256" key="1">
    <source>
        <dbReference type="ARBA" id="ARBA00000085"/>
    </source>
</evidence>
<keyword evidence="4" id="KW-1185">Reference proteome</keyword>
<evidence type="ECO:0000313" key="3">
    <source>
        <dbReference type="EMBL" id="KJZ06526.1"/>
    </source>
</evidence>
<dbReference type="CDD" id="cd00082">
    <property type="entry name" value="HisKA"/>
    <property type="match status" value="1"/>
</dbReference>
<dbReference type="AlphaFoldDB" id="A0A0F4QG11"/>
<accession>A0A0F4QG11</accession>
<evidence type="ECO:0000256" key="2">
    <source>
        <dbReference type="ARBA" id="ARBA00012438"/>
    </source>
</evidence>
<dbReference type="PATRIC" id="fig|43658.5.peg.3949"/>
<name>A0A0F4QG11_9GAMM</name>
<gene>
    <name evidence="3" type="ORF">TW77_18670</name>
</gene>
<dbReference type="Gene3D" id="1.10.287.130">
    <property type="match status" value="1"/>
</dbReference>
<dbReference type="RefSeq" id="WP_046006493.1">
    <property type="nucleotide sequence ID" value="NZ_JXYA01000047.1"/>
</dbReference>
<dbReference type="Proteomes" id="UP000033452">
    <property type="component" value="Unassembled WGS sequence"/>
</dbReference>
<organism evidence="3 4">
    <name type="scientific">Pseudoalteromonas rubra</name>
    <dbReference type="NCBI Taxonomy" id="43658"/>
    <lineage>
        <taxon>Bacteria</taxon>
        <taxon>Pseudomonadati</taxon>
        <taxon>Pseudomonadota</taxon>
        <taxon>Gammaproteobacteria</taxon>
        <taxon>Alteromonadales</taxon>
        <taxon>Pseudoalteromonadaceae</taxon>
        <taxon>Pseudoalteromonas</taxon>
    </lineage>
</organism>
<reference evidence="3 4" key="1">
    <citation type="journal article" date="2015" name="BMC Genomics">
        <title>Genome mining reveals unlocked bioactive potential of marine Gram-negative bacteria.</title>
        <authorList>
            <person name="Machado H."/>
            <person name="Sonnenschein E.C."/>
            <person name="Melchiorsen J."/>
            <person name="Gram L."/>
        </authorList>
    </citation>
    <scope>NUCLEOTIDE SEQUENCE [LARGE SCALE GENOMIC DNA]</scope>
    <source>
        <strain evidence="3 4">S2471</strain>
    </source>
</reference>
<proteinExistence type="predicted"/>
<dbReference type="InterPro" id="IPR003661">
    <property type="entry name" value="HisK_dim/P_dom"/>
</dbReference>
<dbReference type="EC" id="2.7.13.3" evidence="2"/>
<sequence>MTDKPDLATLIHDARKPLNHISMHAELIKILSQQPGSEAEIQKSADDIIKASKACSELLQTLMTQD</sequence>
<evidence type="ECO:0000313" key="4">
    <source>
        <dbReference type="Proteomes" id="UP000033452"/>
    </source>
</evidence>
<keyword evidence="3" id="KW-0418">Kinase</keyword>
<protein>
    <recommendedName>
        <fullName evidence="2">histidine kinase</fullName>
        <ecNumber evidence="2">2.7.13.3</ecNumber>
    </recommendedName>
</protein>
<dbReference type="OrthoDB" id="5704732at2"/>
<dbReference type="InterPro" id="IPR036097">
    <property type="entry name" value="HisK_dim/P_sf"/>
</dbReference>
<comment type="caution">
    <text evidence="3">The sequence shown here is derived from an EMBL/GenBank/DDBJ whole genome shotgun (WGS) entry which is preliminary data.</text>
</comment>
<keyword evidence="3" id="KW-0808">Transferase</keyword>
<dbReference type="GO" id="GO:0000155">
    <property type="term" value="F:phosphorelay sensor kinase activity"/>
    <property type="evidence" value="ECO:0007669"/>
    <property type="project" value="InterPro"/>
</dbReference>